<keyword evidence="1" id="KW-0812">Transmembrane</keyword>
<organism evidence="3 4">
    <name type="scientific">Aphanomyces euteiches</name>
    <dbReference type="NCBI Taxonomy" id="100861"/>
    <lineage>
        <taxon>Eukaryota</taxon>
        <taxon>Sar</taxon>
        <taxon>Stramenopiles</taxon>
        <taxon>Oomycota</taxon>
        <taxon>Saprolegniomycetes</taxon>
        <taxon>Saprolegniales</taxon>
        <taxon>Verrucalvaceae</taxon>
        <taxon>Aphanomyces</taxon>
    </lineage>
</organism>
<evidence type="ECO:0008006" key="5">
    <source>
        <dbReference type="Google" id="ProtNLM"/>
    </source>
</evidence>
<keyword evidence="1" id="KW-1133">Transmembrane helix</keyword>
<dbReference type="Proteomes" id="UP000481153">
    <property type="component" value="Unassembled WGS sequence"/>
</dbReference>
<dbReference type="SUPFAM" id="SSF51989">
    <property type="entry name" value="Glycosyl hydrolases family 6, cellulases"/>
    <property type="match status" value="1"/>
</dbReference>
<dbReference type="GO" id="GO:0004553">
    <property type="term" value="F:hydrolase activity, hydrolyzing O-glycosyl compounds"/>
    <property type="evidence" value="ECO:0007669"/>
    <property type="project" value="InterPro"/>
</dbReference>
<dbReference type="Pfam" id="PF01341">
    <property type="entry name" value="Glyco_hydro_6"/>
    <property type="match status" value="1"/>
</dbReference>
<keyword evidence="1" id="KW-0472">Membrane</keyword>
<feature type="signal peptide" evidence="2">
    <location>
        <begin position="1"/>
        <end position="19"/>
    </location>
</feature>
<evidence type="ECO:0000313" key="4">
    <source>
        <dbReference type="Proteomes" id="UP000481153"/>
    </source>
</evidence>
<gene>
    <name evidence="3" type="ORF">Ae201684_002369</name>
</gene>
<dbReference type="VEuPathDB" id="FungiDB:AeMF1_017147"/>
<evidence type="ECO:0000256" key="1">
    <source>
        <dbReference type="SAM" id="Phobius"/>
    </source>
</evidence>
<dbReference type="AlphaFoldDB" id="A0A6G0XQG5"/>
<dbReference type="PANTHER" id="PTHR34876:SF4">
    <property type="entry name" value="1,4-BETA-D-GLUCAN CELLOBIOHYDROLASE C-RELATED"/>
    <property type="match status" value="1"/>
</dbReference>
<comment type="caution">
    <text evidence="3">The sequence shown here is derived from an EMBL/GenBank/DDBJ whole genome shotgun (WGS) entry which is preliminary data.</text>
</comment>
<keyword evidence="4" id="KW-1185">Reference proteome</keyword>
<feature type="chain" id="PRO_5026174530" description="Glycoside hydrolase" evidence="2">
    <location>
        <begin position="20"/>
        <end position="403"/>
    </location>
</feature>
<feature type="transmembrane region" description="Helical" evidence="1">
    <location>
        <begin position="352"/>
        <end position="372"/>
    </location>
</feature>
<evidence type="ECO:0000256" key="2">
    <source>
        <dbReference type="SAM" id="SignalP"/>
    </source>
</evidence>
<dbReference type="Gene3D" id="3.20.20.40">
    <property type="entry name" value="1, 4-beta cellobiohydrolase"/>
    <property type="match status" value="1"/>
</dbReference>
<proteinExistence type="predicted"/>
<dbReference type="EMBL" id="VJMJ01000025">
    <property type="protein sequence ID" value="KAF0742667.1"/>
    <property type="molecule type" value="Genomic_DNA"/>
</dbReference>
<reference evidence="3 4" key="1">
    <citation type="submission" date="2019-07" db="EMBL/GenBank/DDBJ databases">
        <title>Genomics analysis of Aphanomyces spp. identifies a new class of oomycete effector associated with host adaptation.</title>
        <authorList>
            <person name="Gaulin E."/>
        </authorList>
    </citation>
    <scope>NUCLEOTIDE SEQUENCE [LARGE SCALE GENOMIC DNA]</scope>
    <source>
        <strain evidence="3 4">ATCC 201684</strain>
    </source>
</reference>
<dbReference type="InterPro" id="IPR036434">
    <property type="entry name" value="Beta_cellobiohydrolase_sf"/>
</dbReference>
<accession>A0A6G0XQG5</accession>
<keyword evidence="2" id="KW-0732">Signal</keyword>
<name>A0A6G0XQG5_9STRA</name>
<dbReference type="PRINTS" id="PR00733">
    <property type="entry name" value="GLHYDRLASE6"/>
</dbReference>
<evidence type="ECO:0000313" key="3">
    <source>
        <dbReference type="EMBL" id="KAF0742667.1"/>
    </source>
</evidence>
<dbReference type="GO" id="GO:0030245">
    <property type="term" value="P:cellulose catabolic process"/>
    <property type="evidence" value="ECO:0007669"/>
    <property type="project" value="InterPro"/>
</dbReference>
<dbReference type="PANTHER" id="PTHR34876">
    <property type="match status" value="1"/>
</dbReference>
<protein>
    <recommendedName>
        <fullName evidence="5">Glycoside hydrolase</fullName>
    </recommendedName>
</protein>
<dbReference type="InterPro" id="IPR016288">
    <property type="entry name" value="Beta_cellobiohydrolase"/>
</dbReference>
<sequence>MRFFGVVAAVAAYFGAVSAQSDYPLCPGIVPSSYTTAKSQYPELSNAIAKVSKNQIATWWTDNNPSYYTEMQKLLNLCNETSIPTVIVYGLPNKDCSAGESNKGSNTDATTYLKFVKDLADLVGTRPVIYIMEPDAFGLHIDSPCAKTNGYLDNMMSAIPLLTNDNANASLYVDIGYWAFNTTERVQMVAEAWKQLVSKGASVRGIALDTSNYRKNDEMIDTCQKFVTSLKTSDYRCVIDTSRNYLGPKEGTAEWCNNRYAAIGIPPTNNTANDLIDYFLWLKTPGESDGTCSGGGISSDALKNGPAAGQFYEKAFSLMWDRGFYVDKKLGDKIGRYTLDVDQVNEGGKTSWVAIGVVAAVCILLVVGGVMFKRRYDAKQGRSRAANRQVDAEAAVRKPYLSL</sequence>